<dbReference type="InterPro" id="IPR056911">
    <property type="entry name" value="Phage_Znf_bind_put"/>
</dbReference>
<evidence type="ECO:0000313" key="4">
    <source>
        <dbReference type="Proteomes" id="UP000002505"/>
    </source>
</evidence>
<dbReference type="EMBL" id="CP001342">
    <property type="protein sequence ID" value="ACL42117.1"/>
    <property type="molecule type" value="Genomic_DNA"/>
</dbReference>
<feature type="compositionally biased region" description="Polar residues" evidence="1">
    <location>
        <begin position="68"/>
        <end position="79"/>
    </location>
</feature>
<dbReference type="AlphaFoldDB" id="B8HI70"/>
<accession>B8HI70</accession>
<geneLocation type="plasmid" evidence="3 4">
    <name>pACHL01</name>
</geneLocation>
<keyword evidence="3" id="KW-0614">Plasmid</keyword>
<dbReference type="HOGENOM" id="CLU_1607474_0_0_11"/>
<dbReference type="RefSeq" id="WP_012623134.1">
    <property type="nucleotide sequence ID" value="NC_011879.1"/>
</dbReference>
<sequence>MGLRGQSGASLGGSVVRTRQRKQQRNSSPCPTCGASKGSPCFDNTPGSGLRKLSRTHRAAAAPKQGAGSRSSATKTVRSAKQAYQKAEELGPIIPVRPTRLRMDRSPRLEAGQVYVMKTGTVYHPAWCSIVAAKWDSDPEGLLLITEETVGQRRECKACEEPLTD</sequence>
<organism evidence="3 4">
    <name type="scientific">Pseudarthrobacter chlorophenolicus (strain ATCC 700700 / DSM 12829 / CIP 107037 / JCM 12360 / KCTC 9906 / NCIMB 13794 / A6)</name>
    <name type="common">Arthrobacter chlorophenolicus</name>
    <dbReference type="NCBI Taxonomy" id="452863"/>
    <lineage>
        <taxon>Bacteria</taxon>
        <taxon>Bacillati</taxon>
        <taxon>Actinomycetota</taxon>
        <taxon>Actinomycetes</taxon>
        <taxon>Micrococcales</taxon>
        <taxon>Micrococcaceae</taxon>
        <taxon>Pseudarthrobacter</taxon>
    </lineage>
</organism>
<dbReference type="Proteomes" id="UP000002505">
    <property type="component" value="Plasmid pACHL01"/>
</dbReference>
<name>B8HI70_PSECP</name>
<feature type="domain" description="DNA-binding phage zinc finger" evidence="2">
    <location>
        <begin position="28"/>
        <end position="63"/>
    </location>
</feature>
<dbReference type="Pfam" id="PF24623">
    <property type="entry name" value="Phage_zn_bind_8"/>
    <property type="match status" value="1"/>
</dbReference>
<protein>
    <recommendedName>
        <fullName evidence="2">DNA-binding phage zinc finger domain-containing protein</fullName>
    </recommendedName>
</protein>
<gene>
    <name evidence="3" type="ordered locus">Achl_4166</name>
</gene>
<keyword evidence="4" id="KW-1185">Reference proteome</keyword>
<evidence type="ECO:0000256" key="1">
    <source>
        <dbReference type="SAM" id="MobiDB-lite"/>
    </source>
</evidence>
<reference evidence="3" key="1">
    <citation type="submission" date="2009-01" db="EMBL/GenBank/DDBJ databases">
        <title>Complete sequence of plasmid1 of Arthrobacter chlorophenolicus A6.</title>
        <authorList>
            <consortium name="US DOE Joint Genome Institute"/>
            <person name="Lucas S."/>
            <person name="Copeland A."/>
            <person name="Lapidus A."/>
            <person name="Glavina del Rio T."/>
            <person name="Tice H."/>
            <person name="Bruce D."/>
            <person name="Goodwin L."/>
            <person name="Pitluck S."/>
            <person name="Goltsman E."/>
            <person name="Clum A."/>
            <person name="Larimer F."/>
            <person name="Land M."/>
            <person name="Hauser L."/>
            <person name="Kyrpides N."/>
            <person name="Mikhailova N."/>
            <person name="Jansson J."/>
            <person name="Richardson P."/>
        </authorList>
    </citation>
    <scope>NUCLEOTIDE SEQUENCE [LARGE SCALE GENOMIC DNA]</scope>
    <source>
        <strain evidence="3">A6</strain>
        <plasmid evidence="3">pACHL01</plasmid>
    </source>
</reference>
<evidence type="ECO:0000313" key="3">
    <source>
        <dbReference type="EMBL" id="ACL42117.1"/>
    </source>
</evidence>
<proteinExistence type="predicted"/>
<feature type="region of interest" description="Disordered" evidence="1">
    <location>
        <begin position="1"/>
        <end position="84"/>
    </location>
</feature>
<evidence type="ECO:0000259" key="2">
    <source>
        <dbReference type="Pfam" id="PF24623"/>
    </source>
</evidence>
<dbReference type="KEGG" id="ach:Achl_4166"/>